<comment type="subcellular location">
    <subcellularLocation>
        <location evidence="1 11">Endoplasmic reticulum membrane</location>
        <topology evidence="1 11">Multi-pass membrane protein</topology>
    </subcellularLocation>
</comment>
<reference evidence="13" key="1">
    <citation type="journal article" date="2023" name="Nat. Commun.">
        <title>Diploid and tetraploid genomes of Acorus and the evolution of monocots.</title>
        <authorList>
            <person name="Ma L."/>
            <person name="Liu K.W."/>
            <person name="Li Z."/>
            <person name="Hsiao Y.Y."/>
            <person name="Qi Y."/>
            <person name="Fu T."/>
            <person name="Tang G.D."/>
            <person name="Zhang D."/>
            <person name="Sun W.H."/>
            <person name="Liu D.K."/>
            <person name="Li Y."/>
            <person name="Chen G.Z."/>
            <person name="Liu X.D."/>
            <person name="Liao X.Y."/>
            <person name="Jiang Y.T."/>
            <person name="Yu X."/>
            <person name="Hao Y."/>
            <person name="Huang J."/>
            <person name="Zhao X.W."/>
            <person name="Ke S."/>
            <person name="Chen Y.Y."/>
            <person name="Wu W.L."/>
            <person name="Hsu J.L."/>
            <person name="Lin Y.F."/>
            <person name="Huang M.D."/>
            <person name="Li C.Y."/>
            <person name="Huang L."/>
            <person name="Wang Z.W."/>
            <person name="Zhao X."/>
            <person name="Zhong W.Y."/>
            <person name="Peng D.H."/>
            <person name="Ahmad S."/>
            <person name="Lan S."/>
            <person name="Zhang J.S."/>
            <person name="Tsai W.C."/>
            <person name="Van de Peer Y."/>
            <person name="Liu Z.J."/>
        </authorList>
    </citation>
    <scope>NUCLEOTIDE SEQUENCE</scope>
    <source>
        <strain evidence="13">SCP</strain>
    </source>
</reference>
<keyword evidence="8" id="KW-0443">Lipid metabolism</keyword>
<evidence type="ECO:0000256" key="10">
    <source>
        <dbReference type="ARBA" id="ARBA00023315"/>
    </source>
</evidence>
<feature type="compositionally biased region" description="Polar residues" evidence="12">
    <location>
        <begin position="13"/>
        <end position="22"/>
    </location>
</feature>
<feature type="region of interest" description="Disordered" evidence="12">
    <location>
        <begin position="1"/>
        <end position="22"/>
    </location>
</feature>
<evidence type="ECO:0000256" key="1">
    <source>
        <dbReference type="ARBA" id="ARBA00004477"/>
    </source>
</evidence>
<keyword evidence="6 11" id="KW-0256">Endoplasmic reticulum</keyword>
<dbReference type="EC" id="2.3.1.-" evidence="11"/>
<dbReference type="Pfam" id="PF03982">
    <property type="entry name" value="DAGAT"/>
    <property type="match status" value="1"/>
</dbReference>
<reference evidence="13" key="2">
    <citation type="submission" date="2023-06" db="EMBL/GenBank/DDBJ databases">
        <authorList>
            <person name="Ma L."/>
            <person name="Liu K.-W."/>
            <person name="Li Z."/>
            <person name="Hsiao Y.-Y."/>
            <person name="Qi Y."/>
            <person name="Fu T."/>
            <person name="Tang G."/>
            <person name="Zhang D."/>
            <person name="Sun W.-H."/>
            <person name="Liu D.-K."/>
            <person name="Li Y."/>
            <person name="Chen G.-Z."/>
            <person name="Liu X.-D."/>
            <person name="Liao X.-Y."/>
            <person name="Jiang Y.-T."/>
            <person name="Yu X."/>
            <person name="Hao Y."/>
            <person name="Huang J."/>
            <person name="Zhao X.-W."/>
            <person name="Ke S."/>
            <person name="Chen Y.-Y."/>
            <person name="Wu W.-L."/>
            <person name="Hsu J.-L."/>
            <person name="Lin Y.-F."/>
            <person name="Huang M.-D."/>
            <person name="Li C.-Y."/>
            <person name="Huang L."/>
            <person name="Wang Z.-W."/>
            <person name="Zhao X."/>
            <person name="Zhong W.-Y."/>
            <person name="Peng D.-H."/>
            <person name="Ahmad S."/>
            <person name="Lan S."/>
            <person name="Zhang J.-S."/>
            <person name="Tsai W.-C."/>
            <person name="Van De Peer Y."/>
            <person name="Liu Z.-J."/>
        </authorList>
    </citation>
    <scope>NUCLEOTIDE SEQUENCE</scope>
    <source>
        <strain evidence="13">SCP</strain>
        <tissue evidence="13">Leaves</tissue>
    </source>
</reference>
<proteinExistence type="inferred from homology"/>
<evidence type="ECO:0000256" key="12">
    <source>
        <dbReference type="SAM" id="MobiDB-lite"/>
    </source>
</evidence>
<evidence type="ECO:0000256" key="5">
    <source>
        <dbReference type="ARBA" id="ARBA00022692"/>
    </source>
</evidence>
<evidence type="ECO:0000256" key="9">
    <source>
        <dbReference type="ARBA" id="ARBA00023136"/>
    </source>
</evidence>
<feature type="transmembrane region" description="Helical" evidence="11">
    <location>
        <begin position="59"/>
        <end position="75"/>
    </location>
</feature>
<protein>
    <recommendedName>
        <fullName evidence="11">Acyltransferase</fullName>
        <ecNumber evidence="11">2.3.1.-</ecNumber>
    </recommendedName>
</protein>
<comment type="similarity">
    <text evidence="2 11">Belongs to the diacylglycerol acyltransferase family.</text>
</comment>
<gene>
    <name evidence="13" type="ORF">QJS04_geneDACA012118</name>
</gene>
<dbReference type="PANTHER" id="PTHR12317:SF63">
    <property type="entry name" value="DIACYLGLYCEROL O-ACYLTRANSFERASE 2"/>
    <property type="match status" value="1"/>
</dbReference>
<evidence type="ECO:0000256" key="4">
    <source>
        <dbReference type="ARBA" id="ARBA00022679"/>
    </source>
</evidence>
<evidence type="ECO:0000256" key="8">
    <source>
        <dbReference type="ARBA" id="ARBA00023098"/>
    </source>
</evidence>
<sequence>MSVETMDDPMTGETESTVIHSTPHSTMRSLTAMMIWLGAIHLNIALFVVVLLFCRSTSVLFLILGFLVLLSVIPVDDKSRFGQALASYVGKYAPGYFPITVHIEDVKALDPSKSYVLAAEPHSIFPIGCLSLMSITGLLPLSKTKALASSAVFYTPILRQTGTWLGLTVATKENFINNLKAGYSCVVIPGGVREIFYMNHDSEVAFLKKRCGFVRVAIQTGSPIVPVFCFGQRDVYKWWKPKGKLYLWLARAIRFAPLVFWGAFGSPIPYRKPMHVVVGKPICVNENPNPSDEEVVELHTQYVSALEKLFLKYRKVVKLHAQYVSALEKLFLKYRKRRNSP</sequence>
<dbReference type="EMBL" id="JAUJYN010000004">
    <property type="protein sequence ID" value="KAK1272429.1"/>
    <property type="molecule type" value="Genomic_DNA"/>
</dbReference>
<dbReference type="GO" id="GO:0005789">
    <property type="term" value="C:endoplasmic reticulum membrane"/>
    <property type="evidence" value="ECO:0007669"/>
    <property type="project" value="UniProtKB-SubCell"/>
</dbReference>
<keyword evidence="3" id="KW-0444">Lipid biosynthesis</keyword>
<name>A0AAV9B6X5_ACOGR</name>
<evidence type="ECO:0000313" key="14">
    <source>
        <dbReference type="Proteomes" id="UP001179952"/>
    </source>
</evidence>
<dbReference type="InterPro" id="IPR007130">
    <property type="entry name" value="DAGAT"/>
</dbReference>
<evidence type="ECO:0000256" key="11">
    <source>
        <dbReference type="RuleBase" id="RU367023"/>
    </source>
</evidence>
<dbReference type="CDD" id="cd07987">
    <property type="entry name" value="LPLAT_MGAT-like"/>
    <property type="match status" value="1"/>
</dbReference>
<keyword evidence="10" id="KW-0012">Acyltransferase</keyword>
<evidence type="ECO:0000256" key="3">
    <source>
        <dbReference type="ARBA" id="ARBA00022516"/>
    </source>
</evidence>
<accession>A0AAV9B6X5</accession>
<organism evidence="13 14">
    <name type="scientific">Acorus gramineus</name>
    <name type="common">Dwarf sweet flag</name>
    <dbReference type="NCBI Taxonomy" id="55184"/>
    <lineage>
        <taxon>Eukaryota</taxon>
        <taxon>Viridiplantae</taxon>
        <taxon>Streptophyta</taxon>
        <taxon>Embryophyta</taxon>
        <taxon>Tracheophyta</taxon>
        <taxon>Spermatophyta</taxon>
        <taxon>Magnoliopsida</taxon>
        <taxon>Liliopsida</taxon>
        <taxon>Acoraceae</taxon>
        <taxon>Acorus</taxon>
    </lineage>
</organism>
<dbReference type="GO" id="GO:0004144">
    <property type="term" value="F:diacylglycerol O-acyltransferase activity"/>
    <property type="evidence" value="ECO:0007669"/>
    <property type="project" value="UniProtKB-ARBA"/>
</dbReference>
<evidence type="ECO:0000256" key="6">
    <source>
        <dbReference type="ARBA" id="ARBA00022824"/>
    </source>
</evidence>
<evidence type="ECO:0000313" key="13">
    <source>
        <dbReference type="EMBL" id="KAK1272429.1"/>
    </source>
</evidence>
<keyword evidence="9 11" id="KW-0472">Membrane</keyword>
<keyword evidence="14" id="KW-1185">Reference proteome</keyword>
<keyword evidence="7 11" id="KW-1133">Transmembrane helix</keyword>
<dbReference type="PANTHER" id="PTHR12317">
    <property type="entry name" value="DIACYLGLYCEROL O-ACYLTRANSFERASE"/>
    <property type="match status" value="1"/>
</dbReference>
<feature type="transmembrane region" description="Helical" evidence="11">
    <location>
        <begin position="33"/>
        <end position="52"/>
    </location>
</feature>
<dbReference type="AlphaFoldDB" id="A0AAV9B6X5"/>
<evidence type="ECO:0000256" key="7">
    <source>
        <dbReference type="ARBA" id="ARBA00022989"/>
    </source>
</evidence>
<comment type="caution">
    <text evidence="13">The sequence shown here is derived from an EMBL/GenBank/DDBJ whole genome shotgun (WGS) entry which is preliminary data.</text>
</comment>
<keyword evidence="4 11" id="KW-0808">Transferase</keyword>
<dbReference type="Proteomes" id="UP001179952">
    <property type="component" value="Unassembled WGS sequence"/>
</dbReference>
<dbReference type="GO" id="GO:0019432">
    <property type="term" value="P:triglyceride biosynthetic process"/>
    <property type="evidence" value="ECO:0007669"/>
    <property type="project" value="TreeGrafter"/>
</dbReference>
<evidence type="ECO:0000256" key="2">
    <source>
        <dbReference type="ARBA" id="ARBA00005420"/>
    </source>
</evidence>
<keyword evidence="5 11" id="KW-0812">Transmembrane</keyword>